<organism evidence="2 3">
    <name type="scientific">Longibacter salinarum</name>
    <dbReference type="NCBI Taxonomy" id="1850348"/>
    <lineage>
        <taxon>Bacteria</taxon>
        <taxon>Pseudomonadati</taxon>
        <taxon>Rhodothermota</taxon>
        <taxon>Rhodothermia</taxon>
        <taxon>Rhodothermales</taxon>
        <taxon>Salisaetaceae</taxon>
        <taxon>Longibacter</taxon>
    </lineage>
</organism>
<evidence type="ECO:0000313" key="3">
    <source>
        <dbReference type="Proteomes" id="UP000220102"/>
    </source>
</evidence>
<feature type="region of interest" description="Disordered" evidence="1">
    <location>
        <begin position="117"/>
        <end position="141"/>
    </location>
</feature>
<accession>A0A2A8CVQ1</accession>
<evidence type="ECO:0000313" key="2">
    <source>
        <dbReference type="EMBL" id="PEN12726.1"/>
    </source>
</evidence>
<reference evidence="2 3" key="1">
    <citation type="submission" date="2017-10" db="EMBL/GenBank/DDBJ databases">
        <title>Draft genome of Longibacter Salinarum.</title>
        <authorList>
            <person name="Goh K.M."/>
            <person name="Shamsir M.S."/>
            <person name="Lim S.W."/>
        </authorList>
    </citation>
    <scope>NUCLEOTIDE SEQUENCE [LARGE SCALE GENOMIC DNA]</scope>
    <source>
        <strain evidence="2 3">KCTC 52045</strain>
    </source>
</reference>
<sequence length="228" mass="24654">MYLHMLRTLYDQSARGLPLLGRPADEARYLRPIMNHDEAARHIIRRAVTVSGTTGFVMGLPGYLTMPITVPSNVGGVLLIQLHMCATLAALQDHDPHTDTVREASIRCVLATRDDIEVDRADRGPGSSTTSRTEHDPDTGDEEVIGLIDRFTTKLGERGIRFLGEQAFRLGSYAARRANHASRSLPLLGGAIGAISDGMETRAVGDRAQRTFSELPSLSGGDPRGPAA</sequence>
<dbReference type="AlphaFoldDB" id="A0A2A8CVQ1"/>
<comment type="caution">
    <text evidence="2">The sequence shown here is derived from an EMBL/GenBank/DDBJ whole genome shotgun (WGS) entry which is preliminary data.</text>
</comment>
<dbReference type="EMBL" id="PDEQ01000006">
    <property type="protein sequence ID" value="PEN12726.1"/>
    <property type="molecule type" value="Genomic_DNA"/>
</dbReference>
<name>A0A2A8CVQ1_9BACT</name>
<protein>
    <recommendedName>
        <fullName evidence="4">EcsC family protein</fullName>
    </recommendedName>
</protein>
<evidence type="ECO:0000256" key="1">
    <source>
        <dbReference type="SAM" id="MobiDB-lite"/>
    </source>
</evidence>
<gene>
    <name evidence="2" type="ORF">CRI94_11910</name>
</gene>
<proteinExistence type="predicted"/>
<evidence type="ECO:0008006" key="4">
    <source>
        <dbReference type="Google" id="ProtNLM"/>
    </source>
</evidence>
<dbReference type="Proteomes" id="UP000220102">
    <property type="component" value="Unassembled WGS sequence"/>
</dbReference>
<keyword evidence="3" id="KW-1185">Reference proteome</keyword>